<dbReference type="AlphaFoldDB" id="A0A8X7BGT3"/>
<protein>
    <submittedName>
        <fullName evidence="2">Uncharacterized protein</fullName>
    </submittedName>
</protein>
<gene>
    <name evidence="2" type="ORF">TNCV_3117801</name>
</gene>
<comment type="caution">
    <text evidence="2">The sequence shown here is derived from an EMBL/GenBank/DDBJ whole genome shotgun (WGS) entry which is preliminary data.</text>
</comment>
<feature type="region of interest" description="Disordered" evidence="1">
    <location>
        <begin position="1"/>
        <end position="23"/>
    </location>
</feature>
<evidence type="ECO:0000256" key="1">
    <source>
        <dbReference type="SAM" id="MobiDB-lite"/>
    </source>
</evidence>
<keyword evidence="3" id="KW-1185">Reference proteome</keyword>
<name>A0A8X7BGT3_TRICX</name>
<dbReference type="EMBL" id="BMAU01021394">
    <property type="protein sequence ID" value="GFY30618.1"/>
    <property type="molecule type" value="Genomic_DNA"/>
</dbReference>
<dbReference type="Proteomes" id="UP000887159">
    <property type="component" value="Unassembled WGS sequence"/>
</dbReference>
<evidence type="ECO:0000313" key="3">
    <source>
        <dbReference type="Proteomes" id="UP000887159"/>
    </source>
</evidence>
<evidence type="ECO:0000313" key="2">
    <source>
        <dbReference type="EMBL" id="GFY30618.1"/>
    </source>
</evidence>
<reference evidence="2" key="1">
    <citation type="submission" date="2020-08" db="EMBL/GenBank/DDBJ databases">
        <title>Multicomponent nature underlies the extraordinary mechanical properties of spider dragline silk.</title>
        <authorList>
            <person name="Kono N."/>
            <person name="Nakamura H."/>
            <person name="Mori M."/>
            <person name="Yoshida Y."/>
            <person name="Ohtoshi R."/>
            <person name="Malay A.D."/>
            <person name="Moran D.A.P."/>
            <person name="Tomita M."/>
            <person name="Numata K."/>
            <person name="Arakawa K."/>
        </authorList>
    </citation>
    <scope>NUCLEOTIDE SEQUENCE</scope>
</reference>
<organism evidence="2 3">
    <name type="scientific">Trichonephila clavipes</name>
    <name type="common">Golden silk orbweaver</name>
    <name type="synonym">Nephila clavipes</name>
    <dbReference type="NCBI Taxonomy" id="2585209"/>
    <lineage>
        <taxon>Eukaryota</taxon>
        <taxon>Metazoa</taxon>
        <taxon>Ecdysozoa</taxon>
        <taxon>Arthropoda</taxon>
        <taxon>Chelicerata</taxon>
        <taxon>Arachnida</taxon>
        <taxon>Araneae</taxon>
        <taxon>Araneomorphae</taxon>
        <taxon>Entelegynae</taxon>
        <taxon>Araneoidea</taxon>
        <taxon>Nephilidae</taxon>
        <taxon>Trichonephila</taxon>
    </lineage>
</organism>
<accession>A0A8X7BGT3</accession>
<sequence length="95" mass="10451">MIAGSSGQGIVLPQGDRVPGGHETLLRGKPAVFGVQLRLIAVLVPESDETGNVISEFVNLSRQINFEMNSDDFQELLSSRNQELTIDELTEMHEQ</sequence>
<proteinExistence type="predicted"/>